<reference evidence="9 10" key="1">
    <citation type="submission" date="2020-02" db="EMBL/GenBank/DDBJ databases">
        <title>Draft genome sequence of Haematococcus lacustris strain NIES-144.</title>
        <authorList>
            <person name="Morimoto D."/>
            <person name="Nakagawa S."/>
            <person name="Yoshida T."/>
            <person name="Sawayama S."/>
        </authorList>
    </citation>
    <scope>NUCLEOTIDE SEQUENCE [LARGE SCALE GENOMIC DNA]</scope>
    <source>
        <strain evidence="9 10">NIES-144</strain>
    </source>
</reference>
<keyword evidence="10" id="KW-1185">Reference proteome</keyword>
<dbReference type="PANTHER" id="PTHR43399">
    <property type="entry name" value="SUBTILISIN-RELATED"/>
    <property type="match status" value="1"/>
</dbReference>
<dbReference type="GO" id="GO:0006508">
    <property type="term" value="P:proteolysis"/>
    <property type="evidence" value="ECO:0007669"/>
    <property type="project" value="UniProtKB-KW"/>
</dbReference>
<dbReference type="InterPro" id="IPR000209">
    <property type="entry name" value="Peptidase_S8/S53_dom"/>
</dbReference>
<dbReference type="GO" id="GO:0004252">
    <property type="term" value="F:serine-type endopeptidase activity"/>
    <property type="evidence" value="ECO:0007669"/>
    <property type="project" value="InterPro"/>
</dbReference>
<feature type="domain" description="Peptidase S8/S53" evidence="8">
    <location>
        <begin position="181"/>
        <end position="220"/>
    </location>
</feature>
<dbReference type="Gene3D" id="3.40.50.200">
    <property type="entry name" value="Peptidase S8/S53 domain"/>
    <property type="match status" value="2"/>
</dbReference>
<evidence type="ECO:0000256" key="6">
    <source>
        <dbReference type="RuleBase" id="RU003355"/>
    </source>
</evidence>
<evidence type="ECO:0000313" key="9">
    <source>
        <dbReference type="EMBL" id="GFH09954.1"/>
    </source>
</evidence>
<keyword evidence="3 6" id="KW-0378">Hydrolase</keyword>
<dbReference type="PRINTS" id="PR00723">
    <property type="entry name" value="SUBTILISIN"/>
</dbReference>
<feature type="domain" description="Peptidase S8/S53" evidence="8">
    <location>
        <begin position="14"/>
        <end position="167"/>
    </location>
</feature>
<gene>
    <name evidence="9" type="ORF">HaLaN_05187</name>
</gene>
<dbReference type="PROSITE" id="PS00136">
    <property type="entry name" value="SUBTILASE_ASP"/>
    <property type="match status" value="1"/>
</dbReference>
<organism evidence="9 10">
    <name type="scientific">Haematococcus lacustris</name>
    <name type="common">Green alga</name>
    <name type="synonym">Haematococcus pluvialis</name>
    <dbReference type="NCBI Taxonomy" id="44745"/>
    <lineage>
        <taxon>Eukaryota</taxon>
        <taxon>Viridiplantae</taxon>
        <taxon>Chlorophyta</taxon>
        <taxon>core chlorophytes</taxon>
        <taxon>Chlorophyceae</taxon>
        <taxon>CS clade</taxon>
        <taxon>Chlamydomonadales</taxon>
        <taxon>Haematococcaceae</taxon>
        <taxon>Haematococcus</taxon>
    </lineage>
</organism>
<evidence type="ECO:0000256" key="3">
    <source>
        <dbReference type="ARBA" id="ARBA00022801"/>
    </source>
</evidence>
<feature type="region of interest" description="Disordered" evidence="7">
    <location>
        <begin position="35"/>
        <end position="54"/>
    </location>
</feature>
<dbReference type="InterPro" id="IPR023827">
    <property type="entry name" value="Peptidase_S8_Asp-AS"/>
</dbReference>
<evidence type="ECO:0000256" key="2">
    <source>
        <dbReference type="ARBA" id="ARBA00022670"/>
    </source>
</evidence>
<evidence type="ECO:0000256" key="5">
    <source>
        <dbReference type="PROSITE-ProRule" id="PRU01240"/>
    </source>
</evidence>
<comment type="caution">
    <text evidence="9">The sequence shown here is derived from an EMBL/GenBank/DDBJ whole genome shotgun (WGS) entry which is preliminary data.</text>
</comment>
<sequence length="391" mass="40539">MSPICVAALQGAPDIVVAVIDTGFDLSHPDLAGRTWTNPGEIPDNGIDDDGNGLVGARAGNSQGGLGSAPNIKLMLLRVTDCRGSTMASTVVMALDYALRMGAHIVSMSLGMAYPYNFQPFSRAPSFVTQQQRPFLAAITPLAAKGVLVVAAAGNEASNLDNLVRWGYPYNPCTVPVHVWGQLSGTSMAAPITAGVAALVASVLGAADGNYYKATLIKSILLGSADIQPGLLVNGSGRVNAFQAVRMASRYLSTNSLNATAVAMNLTTLPTLPLETLPTQALVLQGWQEAVWTLGNPTLLSIEGQTQVDASVRVGSPSFTRWKYSTGWVGMVAASNVTSFNASRSSMYFPLADGPSPGLPTNTSLLLPDLVLSSPALATTLLGANSTSNSG</sequence>
<dbReference type="InterPro" id="IPR023828">
    <property type="entry name" value="Peptidase_S8_Ser-AS"/>
</dbReference>
<protein>
    <submittedName>
        <fullName evidence="9">Peptidase_S8 domain-containing protein</fullName>
    </submittedName>
</protein>
<evidence type="ECO:0000259" key="8">
    <source>
        <dbReference type="Pfam" id="PF00082"/>
    </source>
</evidence>
<dbReference type="PROSITE" id="PS51892">
    <property type="entry name" value="SUBTILASE"/>
    <property type="match status" value="1"/>
</dbReference>
<comment type="similarity">
    <text evidence="1 5 6">Belongs to the peptidase S8 family.</text>
</comment>
<dbReference type="AlphaFoldDB" id="A0A699YT20"/>
<proteinExistence type="inferred from homology"/>
<evidence type="ECO:0000313" key="10">
    <source>
        <dbReference type="Proteomes" id="UP000485058"/>
    </source>
</evidence>
<evidence type="ECO:0000256" key="4">
    <source>
        <dbReference type="ARBA" id="ARBA00022825"/>
    </source>
</evidence>
<dbReference type="PROSITE" id="PS00138">
    <property type="entry name" value="SUBTILASE_SER"/>
    <property type="match status" value="1"/>
</dbReference>
<accession>A0A699YT20</accession>
<dbReference type="EMBL" id="BLLF01000276">
    <property type="protein sequence ID" value="GFH09954.1"/>
    <property type="molecule type" value="Genomic_DNA"/>
</dbReference>
<evidence type="ECO:0000256" key="7">
    <source>
        <dbReference type="SAM" id="MobiDB-lite"/>
    </source>
</evidence>
<comment type="caution">
    <text evidence="5">Lacks conserved residue(s) required for the propagation of feature annotation.</text>
</comment>
<dbReference type="InterPro" id="IPR051048">
    <property type="entry name" value="Peptidase_S8/S53_subtilisin"/>
</dbReference>
<dbReference type="InterPro" id="IPR036852">
    <property type="entry name" value="Peptidase_S8/S53_dom_sf"/>
</dbReference>
<dbReference type="InterPro" id="IPR015500">
    <property type="entry name" value="Peptidase_S8_subtilisin-rel"/>
</dbReference>
<keyword evidence="2 6" id="KW-0645">Protease</keyword>
<evidence type="ECO:0000256" key="1">
    <source>
        <dbReference type="ARBA" id="ARBA00011073"/>
    </source>
</evidence>
<dbReference type="Proteomes" id="UP000485058">
    <property type="component" value="Unassembled WGS sequence"/>
</dbReference>
<keyword evidence="4 6" id="KW-0720">Serine protease</keyword>
<name>A0A699YT20_HAELA</name>
<dbReference type="PANTHER" id="PTHR43399:SF4">
    <property type="entry name" value="CELL WALL-ASSOCIATED PROTEASE"/>
    <property type="match status" value="1"/>
</dbReference>
<dbReference type="Pfam" id="PF00082">
    <property type="entry name" value="Peptidase_S8"/>
    <property type="match status" value="2"/>
</dbReference>
<dbReference type="SUPFAM" id="SSF52743">
    <property type="entry name" value="Subtilisin-like"/>
    <property type="match status" value="1"/>
</dbReference>